<protein>
    <submittedName>
        <fullName evidence="4">Uncharacterized protein</fullName>
    </submittedName>
</protein>
<organism evidence="4 6">
    <name type="scientific">Rhizobium anhuiense</name>
    <dbReference type="NCBI Taxonomy" id="1184720"/>
    <lineage>
        <taxon>Bacteria</taxon>
        <taxon>Pseudomonadati</taxon>
        <taxon>Pseudomonadota</taxon>
        <taxon>Alphaproteobacteria</taxon>
        <taxon>Hyphomicrobiales</taxon>
        <taxon>Rhizobiaceae</taxon>
        <taxon>Rhizobium/Agrobacterium group</taxon>
        <taxon>Rhizobium</taxon>
    </lineage>
</organism>
<gene>
    <name evidence="3" type="ORF">CO662_20165</name>
    <name evidence="4" type="ORF">EEQ99_21820</name>
</gene>
<evidence type="ECO:0000313" key="6">
    <source>
        <dbReference type="Proteomes" id="UP000273611"/>
    </source>
</evidence>
<keyword evidence="1" id="KW-0175">Coiled coil</keyword>
<evidence type="ECO:0000256" key="1">
    <source>
        <dbReference type="SAM" id="Coils"/>
    </source>
</evidence>
<dbReference type="RefSeq" id="WP_097543757.1">
    <property type="nucleotide sequence ID" value="NZ_BMFI01000010.1"/>
</dbReference>
<dbReference type="Proteomes" id="UP000273611">
    <property type="component" value="Unassembled WGS sequence"/>
</dbReference>
<feature type="coiled-coil region" evidence="1">
    <location>
        <begin position="78"/>
        <end position="105"/>
    </location>
</feature>
<reference evidence="4 6" key="1">
    <citation type="journal article" date="2015" name="Int. J. Syst. Evol. Microbiol.">
        <title>Rhizobium anhuiense sp. nov., isolated from effective nodules of Vicia faba and Pisum sativum.</title>
        <authorList>
            <person name="Zhang Y.J."/>
            <person name="Zheng W.T."/>
            <person name="Everall I."/>
            <person name="Young J.P."/>
            <person name="Zhang X.X."/>
            <person name="Tian C.F."/>
            <person name="Sui X.H."/>
            <person name="Wang E.T."/>
            <person name="Chen W.X."/>
        </authorList>
    </citation>
    <scope>NUCLEOTIDE SEQUENCE [LARGE SCALE GENOMIC DNA]</scope>
    <source>
        <strain evidence="4 6">CCBAU 23252</strain>
    </source>
</reference>
<dbReference type="GeneID" id="75222808"/>
<reference evidence="4" key="3">
    <citation type="submission" date="2018-11" db="EMBL/GenBank/DDBJ databases">
        <authorList>
            <person name="Huo Y."/>
        </authorList>
    </citation>
    <scope>NUCLEOTIDE SEQUENCE</scope>
    <source>
        <strain evidence="4">CCBAU 23252</strain>
    </source>
</reference>
<accession>A0A432NII2</accession>
<dbReference type="AlphaFoldDB" id="A0A432NII2"/>
<sequence length="173" mass="18459">MLKDERGEIGTNRGMPGGAGTAPAALEEATINPDLIRREGFASEADYRAYIATLGGHVPVGDIVEEPLLVSDGDVSDGHALEGRLRELREEIENLRARLHVIQHQAATVVAENVRWADASAHVQLGNQPWLKLAGAMAAAFVVTRGIRRLPLGAVATTAVPLVAAAMNRKFAR</sequence>
<dbReference type="Proteomes" id="UP000219972">
    <property type="component" value="Unassembled WGS sequence"/>
</dbReference>
<evidence type="ECO:0000313" key="4">
    <source>
        <dbReference type="EMBL" id="RUL99166.1"/>
    </source>
</evidence>
<name>A0A432NII2_9HYPH</name>
<dbReference type="EMBL" id="RIBW01000011">
    <property type="protein sequence ID" value="RUL99166.1"/>
    <property type="molecule type" value="Genomic_DNA"/>
</dbReference>
<reference evidence="3 5" key="2">
    <citation type="submission" date="2017-09" db="EMBL/GenBank/DDBJ databases">
        <title>Comparative genomics of rhizobia isolated from Phaseolus vulgaris in China.</title>
        <authorList>
            <person name="Tong W."/>
        </authorList>
    </citation>
    <scope>NUCLEOTIDE SEQUENCE [LARGE SCALE GENOMIC DNA]</scope>
    <source>
        <strain evidence="3 5">Y27</strain>
    </source>
</reference>
<proteinExistence type="predicted"/>
<keyword evidence="5" id="KW-1185">Reference proteome</keyword>
<evidence type="ECO:0000313" key="3">
    <source>
        <dbReference type="EMBL" id="PDS50228.1"/>
    </source>
</evidence>
<evidence type="ECO:0000256" key="2">
    <source>
        <dbReference type="SAM" id="MobiDB-lite"/>
    </source>
</evidence>
<feature type="region of interest" description="Disordered" evidence="2">
    <location>
        <begin position="1"/>
        <end position="22"/>
    </location>
</feature>
<comment type="caution">
    <text evidence="4">The sequence shown here is derived from an EMBL/GenBank/DDBJ whole genome shotgun (WGS) entry which is preliminary data.</text>
</comment>
<dbReference type="EMBL" id="NWSL01000012">
    <property type="protein sequence ID" value="PDS50228.1"/>
    <property type="molecule type" value="Genomic_DNA"/>
</dbReference>
<evidence type="ECO:0000313" key="5">
    <source>
        <dbReference type="Proteomes" id="UP000219972"/>
    </source>
</evidence>